<name>A0A1I1UTJ1_9ACTN</name>
<dbReference type="PANTHER" id="PTHR43292:SF4">
    <property type="entry name" value="ACYL-COA DEHYDROGENASE FADE34"/>
    <property type="match status" value="1"/>
</dbReference>
<dbReference type="Gene3D" id="1.20.140.10">
    <property type="entry name" value="Butyryl-CoA Dehydrogenase, subunit A, domain 3"/>
    <property type="match status" value="1"/>
</dbReference>
<dbReference type="SUPFAM" id="SSF56645">
    <property type="entry name" value="Acyl-CoA dehydrogenase NM domain-like"/>
    <property type="match status" value="1"/>
</dbReference>
<dbReference type="InterPro" id="IPR046373">
    <property type="entry name" value="Acyl-CoA_Oxase/DH_mid-dom_sf"/>
</dbReference>
<keyword evidence="4 6" id="KW-0274">FAD</keyword>
<dbReference type="FunFam" id="2.40.110.10:FF:000011">
    <property type="entry name" value="Acyl-CoA dehydrogenase FadE34"/>
    <property type="match status" value="1"/>
</dbReference>
<accession>A0A1I1UTJ1</accession>
<dbReference type="GO" id="GO:0005886">
    <property type="term" value="C:plasma membrane"/>
    <property type="evidence" value="ECO:0007669"/>
    <property type="project" value="TreeGrafter"/>
</dbReference>
<feature type="compositionally biased region" description="Basic and acidic residues" evidence="7">
    <location>
        <begin position="415"/>
        <end position="424"/>
    </location>
</feature>
<evidence type="ECO:0000256" key="1">
    <source>
        <dbReference type="ARBA" id="ARBA00001974"/>
    </source>
</evidence>
<comment type="similarity">
    <text evidence="2 6">Belongs to the acyl-CoA dehydrogenase family.</text>
</comment>
<dbReference type="STRING" id="1225127.SAMN05661030_4044"/>
<dbReference type="InterPro" id="IPR013786">
    <property type="entry name" value="AcylCoA_DH/ox_N"/>
</dbReference>
<evidence type="ECO:0000313" key="12">
    <source>
        <dbReference type="Proteomes" id="UP000199022"/>
    </source>
</evidence>
<reference evidence="12" key="1">
    <citation type="submission" date="2016-10" db="EMBL/GenBank/DDBJ databases">
        <authorList>
            <person name="Varghese N."/>
            <person name="Submissions S."/>
        </authorList>
    </citation>
    <scope>NUCLEOTIDE SEQUENCE [LARGE SCALE GENOMIC DNA]</scope>
    <source>
        <strain evidence="12">DSM 45962</strain>
    </source>
</reference>
<keyword evidence="5 6" id="KW-0560">Oxidoreductase</keyword>
<dbReference type="SUPFAM" id="SSF47203">
    <property type="entry name" value="Acyl-CoA dehydrogenase C-terminal domain-like"/>
    <property type="match status" value="1"/>
</dbReference>
<evidence type="ECO:0000256" key="6">
    <source>
        <dbReference type="RuleBase" id="RU362125"/>
    </source>
</evidence>
<dbReference type="Gene3D" id="2.40.110.10">
    <property type="entry name" value="Butyryl-CoA Dehydrogenase, subunit A, domain 2"/>
    <property type="match status" value="1"/>
</dbReference>
<dbReference type="InterPro" id="IPR052161">
    <property type="entry name" value="Mycobact_Acyl-CoA_DH"/>
</dbReference>
<evidence type="ECO:0000313" key="11">
    <source>
        <dbReference type="EMBL" id="SFD71330.1"/>
    </source>
</evidence>
<dbReference type="GO" id="GO:0016627">
    <property type="term" value="F:oxidoreductase activity, acting on the CH-CH group of donors"/>
    <property type="evidence" value="ECO:0007669"/>
    <property type="project" value="InterPro"/>
</dbReference>
<feature type="domain" description="Acyl-CoA dehydrogenase/oxidase N-terminal" evidence="10">
    <location>
        <begin position="35"/>
        <end position="140"/>
    </location>
</feature>
<keyword evidence="3 6" id="KW-0285">Flavoprotein</keyword>
<dbReference type="EMBL" id="FOMD01000006">
    <property type="protein sequence ID" value="SFD71330.1"/>
    <property type="molecule type" value="Genomic_DNA"/>
</dbReference>
<proteinExistence type="inferred from homology"/>
<dbReference type="InterPro" id="IPR037069">
    <property type="entry name" value="AcylCoA_DH/ox_N_sf"/>
</dbReference>
<dbReference type="InterPro" id="IPR009075">
    <property type="entry name" value="AcylCo_DH/oxidase_C"/>
</dbReference>
<keyword evidence="12" id="KW-1185">Reference proteome</keyword>
<evidence type="ECO:0000256" key="5">
    <source>
        <dbReference type="ARBA" id="ARBA00023002"/>
    </source>
</evidence>
<evidence type="ECO:0000259" key="9">
    <source>
        <dbReference type="Pfam" id="PF02770"/>
    </source>
</evidence>
<dbReference type="InterPro" id="IPR036250">
    <property type="entry name" value="AcylCo_DH-like_C"/>
</dbReference>
<dbReference type="InterPro" id="IPR006091">
    <property type="entry name" value="Acyl-CoA_Oxase/DH_mid-dom"/>
</dbReference>
<feature type="domain" description="Acyl-CoA dehydrogenase/oxidase C-terminal" evidence="8">
    <location>
        <begin position="252"/>
        <end position="410"/>
    </location>
</feature>
<protein>
    <submittedName>
        <fullName evidence="11">Acyl-CoA dehydrogenase</fullName>
    </submittedName>
</protein>
<evidence type="ECO:0000256" key="2">
    <source>
        <dbReference type="ARBA" id="ARBA00009347"/>
    </source>
</evidence>
<comment type="cofactor">
    <cofactor evidence="1 6">
        <name>FAD</name>
        <dbReference type="ChEBI" id="CHEBI:57692"/>
    </cofactor>
</comment>
<evidence type="ECO:0000259" key="10">
    <source>
        <dbReference type="Pfam" id="PF02771"/>
    </source>
</evidence>
<dbReference type="InterPro" id="IPR009100">
    <property type="entry name" value="AcylCoA_DH/oxidase_NM_dom_sf"/>
</dbReference>
<dbReference type="AlphaFoldDB" id="A0A1I1UTJ1"/>
<evidence type="ECO:0000259" key="8">
    <source>
        <dbReference type="Pfam" id="PF00441"/>
    </source>
</evidence>
<dbReference type="Gene3D" id="1.10.540.10">
    <property type="entry name" value="Acyl-CoA dehydrogenase/oxidase, N-terminal domain"/>
    <property type="match status" value="1"/>
</dbReference>
<dbReference type="Pfam" id="PF00441">
    <property type="entry name" value="Acyl-CoA_dh_1"/>
    <property type="match status" value="1"/>
</dbReference>
<dbReference type="Pfam" id="PF02770">
    <property type="entry name" value="Acyl-CoA_dh_M"/>
    <property type="match status" value="1"/>
</dbReference>
<sequence>MRTTTLTDERCHPVDFDDTPDEAAYRARVRAALAEHADELVHTDVDADAGEEAADPREQEQALRRTQRVLAEAGLVGVAWAAEHGGQGGSLAQQAIVGQELARARVPSLINHIGIGMCGPTVIAHGTPAQHEKYLARLLRADDVWCQLFSEPASGSDLAALRTTAVRDGEDWVVNGQKVWTTLAHVSDYGILLTRTDPDRPKHAGLTMFVVDMHAPGVTVRPLRQMGGQSDFNEVFLDDVRIPDAERLGEPGEGWRVALTTLLNERVAVGGGGNDLGLSVESLARLAADRLPALPADRQVLARQALGRAAVAALANRYTGYRRLTAISQGGLPGPEASAGKLAGTAAAKLVADAGVRLLGDDAVFAVGPGDDGGADGAGRWQRNQAWLPGIAIAGGTDEVLRNIVGERVLGLPPEPREDKHRPFDASGSAR</sequence>
<gene>
    <name evidence="11" type="ORF">SAMN05661030_4044</name>
</gene>
<organism evidence="11 12">
    <name type="scientific">Klenkia taihuensis</name>
    <dbReference type="NCBI Taxonomy" id="1225127"/>
    <lineage>
        <taxon>Bacteria</taxon>
        <taxon>Bacillati</taxon>
        <taxon>Actinomycetota</taxon>
        <taxon>Actinomycetes</taxon>
        <taxon>Geodermatophilales</taxon>
        <taxon>Geodermatophilaceae</taxon>
        <taxon>Klenkia</taxon>
    </lineage>
</organism>
<evidence type="ECO:0000256" key="3">
    <source>
        <dbReference type="ARBA" id="ARBA00022630"/>
    </source>
</evidence>
<feature type="region of interest" description="Disordered" evidence="7">
    <location>
        <begin position="410"/>
        <end position="431"/>
    </location>
</feature>
<dbReference type="PANTHER" id="PTHR43292">
    <property type="entry name" value="ACYL-COA DEHYDROGENASE"/>
    <property type="match status" value="1"/>
</dbReference>
<feature type="domain" description="Acyl-CoA oxidase/dehydrogenase middle" evidence="9">
    <location>
        <begin position="146"/>
        <end position="240"/>
    </location>
</feature>
<dbReference type="GO" id="GO:0050660">
    <property type="term" value="F:flavin adenine dinucleotide binding"/>
    <property type="evidence" value="ECO:0007669"/>
    <property type="project" value="InterPro"/>
</dbReference>
<dbReference type="Proteomes" id="UP000199022">
    <property type="component" value="Unassembled WGS sequence"/>
</dbReference>
<evidence type="ECO:0000256" key="4">
    <source>
        <dbReference type="ARBA" id="ARBA00022827"/>
    </source>
</evidence>
<evidence type="ECO:0000256" key="7">
    <source>
        <dbReference type="SAM" id="MobiDB-lite"/>
    </source>
</evidence>
<dbReference type="Pfam" id="PF02771">
    <property type="entry name" value="Acyl-CoA_dh_N"/>
    <property type="match status" value="1"/>
</dbReference>